<keyword evidence="3" id="KW-0472">Membrane</keyword>
<keyword evidence="3" id="KW-1133">Transmembrane helix</keyword>
<dbReference type="EMBL" id="JAPDRN010000097">
    <property type="protein sequence ID" value="KAJ9623821.1"/>
    <property type="molecule type" value="Genomic_DNA"/>
</dbReference>
<evidence type="ECO:0000259" key="4">
    <source>
        <dbReference type="SMART" id="SM00906"/>
    </source>
</evidence>
<feature type="compositionally biased region" description="Polar residues" evidence="2">
    <location>
        <begin position="569"/>
        <end position="588"/>
    </location>
</feature>
<feature type="region of interest" description="Disordered" evidence="2">
    <location>
        <begin position="565"/>
        <end position="593"/>
    </location>
</feature>
<dbReference type="InterPro" id="IPR052761">
    <property type="entry name" value="Fungal_Detox/Toxin_TFs"/>
</dbReference>
<keyword evidence="3" id="KW-0812">Transmembrane</keyword>
<dbReference type="Pfam" id="PF04082">
    <property type="entry name" value="Fungal_trans"/>
    <property type="match status" value="1"/>
</dbReference>
<dbReference type="SMART" id="SM00906">
    <property type="entry name" value="Fungal_trans"/>
    <property type="match status" value="1"/>
</dbReference>
<evidence type="ECO:0000256" key="2">
    <source>
        <dbReference type="SAM" id="MobiDB-lite"/>
    </source>
</evidence>
<comment type="caution">
    <text evidence="5">The sequence shown here is derived from an EMBL/GenBank/DDBJ whole genome shotgun (WGS) entry which is preliminary data.</text>
</comment>
<keyword evidence="6" id="KW-1185">Reference proteome</keyword>
<feature type="compositionally biased region" description="Basic and acidic residues" evidence="2">
    <location>
        <begin position="647"/>
        <end position="661"/>
    </location>
</feature>
<keyword evidence="1" id="KW-0539">Nucleus</keyword>
<gene>
    <name evidence="5" type="ORF">H2204_011007</name>
</gene>
<feature type="region of interest" description="Disordered" evidence="2">
    <location>
        <begin position="641"/>
        <end position="662"/>
    </location>
</feature>
<reference evidence="5" key="1">
    <citation type="submission" date="2022-10" db="EMBL/GenBank/DDBJ databases">
        <title>Culturing micro-colonial fungi from biological soil crusts in the Mojave desert and describing Neophaeococcomyces mojavensis, and introducing the new genera and species Taxawa tesnikishii.</title>
        <authorList>
            <person name="Kurbessoian T."/>
            <person name="Stajich J.E."/>
        </authorList>
    </citation>
    <scope>NUCLEOTIDE SEQUENCE</scope>
    <source>
        <strain evidence="5">TK_35</strain>
    </source>
</reference>
<dbReference type="GO" id="GO:0008270">
    <property type="term" value="F:zinc ion binding"/>
    <property type="evidence" value="ECO:0007669"/>
    <property type="project" value="InterPro"/>
</dbReference>
<dbReference type="AlphaFoldDB" id="A0AA38XV37"/>
<dbReference type="InterPro" id="IPR007219">
    <property type="entry name" value="XnlR_reg_dom"/>
</dbReference>
<dbReference type="Proteomes" id="UP001172681">
    <property type="component" value="Unassembled WGS sequence"/>
</dbReference>
<evidence type="ECO:0000256" key="1">
    <source>
        <dbReference type="ARBA" id="ARBA00023242"/>
    </source>
</evidence>
<proteinExistence type="predicted"/>
<dbReference type="PANTHER" id="PTHR47425:SF3">
    <property type="entry name" value="ZN(II)2CYS6 TRANSCRIPTION FACTOR (EUROFUNG)"/>
    <property type="match status" value="1"/>
</dbReference>
<evidence type="ECO:0000256" key="3">
    <source>
        <dbReference type="SAM" id="Phobius"/>
    </source>
</evidence>
<evidence type="ECO:0000313" key="5">
    <source>
        <dbReference type="EMBL" id="KAJ9623821.1"/>
    </source>
</evidence>
<dbReference type="PANTHER" id="PTHR47425">
    <property type="entry name" value="FARB-RELATED"/>
    <property type="match status" value="1"/>
</dbReference>
<organism evidence="5 6">
    <name type="scientific">Knufia peltigerae</name>
    <dbReference type="NCBI Taxonomy" id="1002370"/>
    <lineage>
        <taxon>Eukaryota</taxon>
        <taxon>Fungi</taxon>
        <taxon>Dikarya</taxon>
        <taxon>Ascomycota</taxon>
        <taxon>Pezizomycotina</taxon>
        <taxon>Eurotiomycetes</taxon>
        <taxon>Chaetothyriomycetidae</taxon>
        <taxon>Chaetothyriales</taxon>
        <taxon>Trichomeriaceae</taxon>
        <taxon>Knufia</taxon>
    </lineage>
</organism>
<sequence length="705" mass="79386">MLNIGSHDPRSNSPSQEPLSLDLPHFIESPSKHLDPSSLEYLRQQGVFDLPQQDLRNELLKCYVDYVQPFSPVLDLPCIMQVIWKQDSTEQICLLLFWAMMFAASAFINSSHLQALGFKSRRAARQRFFRSAKLLYNFELGQPRIATLQATLLMTYGYETPDHLHDAWYWLGTAITWAKALGIDCAGPSKPSSTPGDKLRRRLWWSCCVRDRIIAIGLRRPMHIEDEMPSLTIDDFDSRPLPLHVAAMIGFTRSVDNRSAIIKSAQLAIQLGTLCGHIGTVLRLQFPKNSDSFPSEQKVRCLQHPQVPYSHKDDKILQADQDLDDWFCNLEPDAKYCGPEFHGTSASPEDPPALIVHKAMLACLYFTTSTTLHRPQYLSEHSTKVGRSSLQELSSVRVRVAANEVVKVYMDLKADSLIQYLPHMGVMCLIPHTLVHFLDSRTIDPRARSFSAQKAEFCIQILQELCQTYASADYALVNLLAAKHLISHCPIETEGGGCASPKPDLQITTSSLLQSMTMSAEERYTISSWLQASDDDVVDEKQDMVKSFCVEKSVKTVAEQRMHMHDNNMDSQSELTSKSPTSESTYSVTRDPPNWVNHVTGTFEDTSDDVKTGKAFRSPGAESDKISTLCESKYGDLNLIPNGSKHSVSERSVEDTQKDASDPMDSLDCFRDMFDFDKFDCDWITSLSDPCPNPPLMDLESFMAR</sequence>
<feature type="transmembrane region" description="Helical" evidence="3">
    <location>
        <begin position="95"/>
        <end position="118"/>
    </location>
</feature>
<dbReference type="GO" id="GO:0006351">
    <property type="term" value="P:DNA-templated transcription"/>
    <property type="evidence" value="ECO:0007669"/>
    <property type="project" value="InterPro"/>
</dbReference>
<feature type="domain" description="Xylanolytic transcriptional activator regulatory" evidence="4">
    <location>
        <begin position="167"/>
        <end position="238"/>
    </location>
</feature>
<evidence type="ECO:0000313" key="6">
    <source>
        <dbReference type="Proteomes" id="UP001172681"/>
    </source>
</evidence>
<dbReference type="GO" id="GO:0003677">
    <property type="term" value="F:DNA binding"/>
    <property type="evidence" value="ECO:0007669"/>
    <property type="project" value="InterPro"/>
</dbReference>
<protein>
    <recommendedName>
        <fullName evidence="4">Xylanolytic transcriptional activator regulatory domain-containing protein</fullName>
    </recommendedName>
</protein>
<accession>A0AA38XV37</accession>
<name>A0AA38XV37_9EURO</name>
<dbReference type="CDD" id="cd12148">
    <property type="entry name" value="fungal_TF_MHR"/>
    <property type="match status" value="1"/>
</dbReference>